<sequence length="248" mass="27554">SVSLIFSADVIDGEENPLLEKVNARLQLLGKEDKLDIEKKILINNDGEGNIEHLNEGKWHINYWNIPSAAELYFDKNDNSINVIRTGDCLHEPAPFYAGVSDFDCIPNKLVRLTLKPQTGVLTIVLILDDATNLPETVSGVLSGIVSKRVFGVQEMNISEQGIGYVPCLFTPSSCSPPTYVASHRLLGISNTQKCELVFSNDTISPVKIDLTTELQTFNNLATNHTLCRVFYNGKKMEATIEVIDWEE</sequence>
<proteinExistence type="predicted"/>
<dbReference type="AlphaFoldDB" id="A0A5J4PFN8"/>
<name>A0A5J4PFN8_9ZZZZ</name>
<evidence type="ECO:0000313" key="1">
    <source>
        <dbReference type="EMBL" id="KAA6307424.1"/>
    </source>
</evidence>
<feature type="non-terminal residue" evidence="1">
    <location>
        <position position="1"/>
    </location>
</feature>
<accession>A0A5J4PFN8</accession>
<gene>
    <name evidence="1" type="ORF">EZS27_040907</name>
</gene>
<reference evidence="1" key="1">
    <citation type="submission" date="2019-03" db="EMBL/GenBank/DDBJ databases">
        <title>Single cell metagenomics reveals metabolic interactions within the superorganism composed of flagellate Streblomastix strix and complex community of Bacteroidetes bacteria on its surface.</title>
        <authorList>
            <person name="Treitli S.C."/>
            <person name="Kolisko M."/>
            <person name="Husnik F."/>
            <person name="Keeling P."/>
            <person name="Hampl V."/>
        </authorList>
    </citation>
    <scope>NUCLEOTIDE SEQUENCE</scope>
    <source>
        <strain evidence="1">STM</strain>
    </source>
</reference>
<organism evidence="1">
    <name type="scientific">termite gut metagenome</name>
    <dbReference type="NCBI Taxonomy" id="433724"/>
    <lineage>
        <taxon>unclassified sequences</taxon>
        <taxon>metagenomes</taxon>
        <taxon>organismal metagenomes</taxon>
    </lineage>
</organism>
<comment type="caution">
    <text evidence="1">The sequence shown here is derived from an EMBL/GenBank/DDBJ whole genome shotgun (WGS) entry which is preliminary data.</text>
</comment>
<feature type="non-terminal residue" evidence="1">
    <location>
        <position position="248"/>
    </location>
</feature>
<dbReference type="EMBL" id="SNRY01009182">
    <property type="protein sequence ID" value="KAA6307424.1"/>
    <property type="molecule type" value="Genomic_DNA"/>
</dbReference>
<protein>
    <submittedName>
        <fullName evidence="1">Uncharacterized protein</fullName>
    </submittedName>
</protein>